<organism evidence="1 2">
    <name type="scientific">Ranatra chinensis</name>
    <dbReference type="NCBI Taxonomy" id="642074"/>
    <lineage>
        <taxon>Eukaryota</taxon>
        <taxon>Metazoa</taxon>
        <taxon>Ecdysozoa</taxon>
        <taxon>Arthropoda</taxon>
        <taxon>Hexapoda</taxon>
        <taxon>Insecta</taxon>
        <taxon>Pterygota</taxon>
        <taxon>Neoptera</taxon>
        <taxon>Paraneoptera</taxon>
        <taxon>Hemiptera</taxon>
        <taxon>Heteroptera</taxon>
        <taxon>Panheteroptera</taxon>
        <taxon>Nepomorpha</taxon>
        <taxon>Nepidae</taxon>
        <taxon>Ranatrinae</taxon>
        <taxon>Ranatra</taxon>
    </lineage>
</organism>
<dbReference type="Proteomes" id="UP001558652">
    <property type="component" value="Unassembled WGS sequence"/>
</dbReference>
<keyword evidence="2" id="KW-1185">Reference proteome</keyword>
<proteinExistence type="predicted"/>
<reference evidence="1 2" key="1">
    <citation type="submission" date="2024-07" db="EMBL/GenBank/DDBJ databases">
        <title>Chromosome-level genome assembly of the water stick insect Ranatra chinensis (Heteroptera: Nepidae).</title>
        <authorList>
            <person name="Liu X."/>
        </authorList>
    </citation>
    <scope>NUCLEOTIDE SEQUENCE [LARGE SCALE GENOMIC DNA]</scope>
    <source>
        <strain evidence="1">Cailab_2021Rc</strain>
        <tissue evidence="1">Muscle</tissue>
    </source>
</reference>
<evidence type="ECO:0000313" key="1">
    <source>
        <dbReference type="EMBL" id="KAL1117153.1"/>
    </source>
</evidence>
<protein>
    <submittedName>
        <fullName evidence="1">Uncharacterized protein</fullName>
    </submittedName>
</protein>
<evidence type="ECO:0000313" key="2">
    <source>
        <dbReference type="Proteomes" id="UP001558652"/>
    </source>
</evidence>
<accession>A0ABD0YDM2</accession>
<gene>
    <name evidence="1" type="ORF">AAG570_004480</name>
</gene>
<sequence length="223" mass="24779">MKFDTYGSLDFQRALFRATEWIMKLLGPPSPTWLCHLSAAPVTPDAAASGRCRSSGIRRDKKGSPVVNMATLMERVTSLEYMLPYPAVWMAAGGGRMRSMSLPWSHNMGAIVKHLIRGNGEESRHHSLSDRDDKEATGVVHVSSISLRLTFNGRSVDRSPFISSSTEERIPYKMKFFARFAIFSDPNDWRTIGLVCKSCYKKRYIHGGLSSRALSSSGRNGSG</sequence>
<name>A0ABD0YDM2_9HEMI</name>
<dbReference type="EMBL" id="JBFDAA010000016">
    <property type="protein sequence ID" value="KAL1117153.1"/>
    <property type="molecule type" value="Genomic_DNA"/>
</dbReference>
<dbReference type="AlphaFoldDB" id="A0ABD0YDM2"/>
<comment type="caution">
    <text evidence="1">The sequence shown here is derived from an EMBL/GenBank/DDBJ whole genome shotgun (WGS) entry which is preliminary data.</text>
</comment>